<comment type="caution">
    <text evidence="2">The sequence shown here is derived from an EMBL/GenBank/DDBJ whole genome shotgun (WGS) entry which is preliminary data.</text>
</comment>
<sequence>MPSTTDVRFFSLAVAARPQRRRDRWSFGFRRFLAGRPTSYSGGGKALMVADFVEPLPRVLWHHLVRSLMVRDVAALGALTAFATMLAVVVGGA</sequence>
<feature type="transmembrane region" description="Helical" evidence="1">
    <location>
        <begin position="73"/>
        <end position="92"/>
    </location>
</feature>
<dbReference type="AlphaFoldDB" id="A0A931MXL2"/>
<keyword evidence="3" id="KW-1185">Reference proteome</keyword>
<protein>
    <submittedName>
        <fullName evidence="2">Uncharacterized protein</fullName>
    </submittedName>
</protein>
<evidence type="ECO:0000256" key="1">
    <source>
        <dbReference type="SAM" id="Phobius"/>
    </source>
</evidence>
<keyword evidence="1" id="KW-1133">Transmembrane helix</keyword>
<dbReference type="EMBL" id="JADZLT010000040">
    <property type="protein sequence ID" value="MBH0237055.1"/>
    <property type="molecule type" value="Genomic_DNA"/>
</dbReference>
<organism evidence="2 3">
    <name type="scientific">Methylobrevis albus</name>
    <dbReference type="NCBI Taxonomy" id="2793297"/>
    <lineage>
        <taxon>Bacteria</taxon>
        <taxon>Pseudomonadati</taxon>
        <taxon>Pseudomonadota</taxon>
        <taxon>Alphaproteobacteria</taxon>
        <taxon>Hyphomicrobiales</taxon>
        <taxon>Pleomorphomonadaceae</taxon>
        <taxon>Methylobrevis</taxon>
    </lineage>
</organism>
<accession>A0A931MXL2</accession>
<reference evidence="2" key="1">
    <citation type="submission" date="2020-12" db="EMBL/GenBank/DDBJ databases">
        <title>Methylobrevis albus sp. nov., isolated from fresh water lack sediment.</title>
        <authorList>
            <person name="Zou Q."/>
        </authorList>
    </citation>
    <scope>NUCLEOTIDE SEQUENCE</scope>
    <source>
        <strain evidence="2">L22</strain>
    </source>
</reference>
<dbReference type="RefSeq" id="WP_197310131.1">
    <property type="nucleotide sequence ID" value="NZ_JADZLT010000040.1"/>
</dbReference>
<keyword evidence="1" id="KW-0812">Transmembrane</keyword>
<proteinExistence type="predicted"/>
<gene>
    <name evidence="2" type="ORF">I5731_04410</name>
</gene>
<keyword evidence="1" id="KW-0472">Membrane</keyword>
<dbReference type="Proteomes" id="UP000631694">
    <property type="component" value="Unassembled WGS sequence"/>
</dbReference>
<name>A0A931MXL2_9HYPH</name>
<evidence type="ECO:0000313" key="2">
    <source>
        <dbReference type="EMBL" id="MBH0237055.1"/>
    </source>
</evidence>
<evidence type="ECO:0000313" key="3">
    <source>
        <dbReference type="Proteomes" id="UP000631694"/>
    </source>
</evidence>